<comment type="similarity">
    <text evidence="1">Belongs to the universal stress protein A family.</text>
</comment>
<dbReference type="Proteomes" id="UP000280346">
    <property type="component" value="Unassembled WGS sequence"/>
</dbReference>
<evidence type="ECO:0000313" key="4">
    <source>
        <dbReference type="Proteomes" id="UP000280346"/>
    </source>
</evidence>
<dbReference type="Gene3D" id="3.40.50.12370">
    <property type="match status" value="1"/>
</dbReference>
<dbReference type="SUPFAM" id="SSF52402">
    <property type="entry name" value="Adenine nucleotide alpha hydrolases-like"/>
    <property type="match status" value="2"/>
</dbReference>
<organism evidence="3 4">
    <name type="scientific">Azospirillum doebereinerae</name>
    <dbReference type="NCBI Taxonomy" id="92933"/>
    <lineage>
        <taxon>Bacteria</taxon>
        <taxon>Pseudomonadati</taxon>
        <taxon>Pseudomonadota</taxon>
        <taxon>Alphaproteobacteria</taxon>
        <taxon>Rhodospirillales</taxon>
        <taxon>Azospirillaceae</taxon>
        <taxon>Azospirillum</taxon>
    </lineage>
</organism>
<comment type="caution">
    <text evidence="3">The sequence shown here is derived from an EMBL/GenBank/DDBJ whole genome shotgun (WGS) entry which is preliminary data.</text>
</comment>
<reference evidence="3 4" key="1">
    <citation type="submission" date="2018-12" db="EMBL/GenBank/DDBJ databases">
        <authorList>
            <person name="Yang Y."/>
        </authorList>
    </citation>
    <scope>NUCLEOTIDE SEQUENCE [LARGE SCALE GENOMIC DNA]</scope>
    <source>
        <strain evidence="3 4">GSF71</strain>
    </source>
</reference>
<dbReference type="EMBL" id="RZIJ01000006">
    <property type="protein sequence ID" value="RUQ72798.1"/>
    <property type="molecule type" value="Genomic_DNA"/>
</dbReference>
<evidence type="ECO:0000259" key="2">
    <source>
        <dbReference type="Pfam" id="PF00582"/>
    </source>
</evidence>
<dbReference type="InterPro" id="IPR006015">
    <property type="entry name" value="Universal_stress_UspA"/>
</dbReference>
<dbReference type="Pfam" id="PF00582">
    <property type="entry name" value="Usp"/>
    <property type="match status" value="1"/>
</dbReference>
<dbReference type="InterPro" id="IPR006016">
    <property type="entry name" value="UspA"/>
</dbReference>
<evidence type="ECO:0000313" key="3">
    <source>
        <dbReference type="EMBL" id="RUQ72798.1"/>
    </source>
</evidence>
<gene>
    <name evidence="3" type="ORF">EJ913_09510</name>
</gene>
<dbReference type="AlphaFoldDB" id="A0A3S0V6S1"/>
<keyword evidence="4" id="KW-1185">Reference proteome</keyword>
<dbReference type="OrthoDB" id="9804721at2"/>
<name>A0A3S0V6S1_9PROT</name>
<evidence type="ECO:0000256" key="1">
    <source>
        <dbReference type="ARBA" id="ARBA00008791"/>
    </source>
</evidence>
<dbReference type="CDD" id="cd00293">
    <property type="entry name" value="USP-like"/>
    <property type="match status" value="1"/>
</dbReference>
<dbReference type="PRINTS" id="PR01438">
    <property type="entry name" value="UNVRSLSTRESS"/>
</dbReference>
<feature type="domain" description="UspA" evidence="2">
    <location>
        <begin position="104"/>
        <end position="183"/>
    </location>
</feature>
<accession>A0A3S0V6S1</accession>
<proteinExistence type="inferred from homology"/>
<protein>
    <submittedName>
        <fullName evidence="3">Universal stress protein</fullName>
    </submittedName>
</protein>
<sequence length="387" mass="41546">MFGQEPNDGSLHKAARLRLGRRSRNPRQPLVFQPFAFQPDRRRPSFPVSAPRTGRPLTLINAGAAQFGRKCSRNAPISGLRALRRPGADRPATERHHRRHIMSYRVMLVPMNGSETDAPALRMGLALAAEFNGHVDALCITPRPEDGLPVLAKGLPESTIEEMTRIARAALDARRKSARYAFDRSVLSLTGITADGQPGLAGPSASWRELHGSADTLLPREGRKSDLILLDHTTAPAQRTLIEATLLSAGRPVLLVPPSAAPAPVGRSVAIGWNGGVEAARAVGASLPFLQRADSVFVLTANPSKVDEHGSAGVERYLAWHGVAAKIVAVHPGIDDVGTALIRRAGDLGADFLVMGAYGYSRMREAVFGGVTRCMLQTPKMPLLLAH</sequence>